<dbReference type="EMBL" id="MZMT01000017">
    <property type="protein sequence ID" value="PIO45738.1"/>
    <property type="molecule type" value="Genomic_DNA"/>
</dbReference>
<dbReference type="Proteomes" id="UP000232163">
    <property type="component" value="Unassembled WGS sequence"/>
</dbReference>
<dbReference type="Gene3D" id="1.25.40.10">
    <property type="entry name" value="Tetratricopeptide repeat domain"/>
    <property type="match status" value="1"/>
</dbReference>
<sequence length="264" mass="28728">MFIADRLLSSLVGIGLLMGAMTMPCFAFDTQNEVKEDSSPFALFKFGFSAYKNGHKDEAVKALRFAAEKGHQGANWKLARMYAEGDGVKEDDYEAYKMFEQVVQEGADQGTENESYVADALVALAGYVKRGIPNSPINSNPGAARDLYLQAASNFGDSDAQFELGKMLMKGEGGQPNPNQAARWFRLSAQKGNAGAQAMLGNLLFQAGKTVRGLAMMTAALEHANKQDRVWIGDIQEQAFSLADEADRRTAMVLAEDIIKTGDF</sequence>
<gene>
    <name evidence="1" type="ORF">B5P45_07045</name>
</gene>
<dbReference type="SUPFAM" id="SSF81901">
    <property type="entry name" value="HCP-like"/>
    <property type="match status" value="1"/>
</dbReference>
<dbReference type="KEGG" id="pht:BLM14_07490"/>
<dbReference type="AlphaFoldDB" id="A0A2N9W1X0"/>
<dbReference type="OrthoDB" id="9796900at2"/>
<dbReference type="InterPro" id="IPR050767">
    <property type="entry name" value="Sel1_AlgK"/>
</dbReference>
<organism evidence="1 2">
    <name type="scientific">Phyllobacterium zundukense</name>
    <dbReference type="NCBI Taxonomy" id="1867719"/>
    <lineage>
        <taxon>Bacteria</taxon>
        <taxon>Pseudomonadati</taxon>
        <taxon>Pseudomonadota</taxon>
        <taxon>Alphaproteobacteria</taxon>
        <taxon>Hyphomicrobiales</taxon>
        <taxon>Phyllobacteriaceae</taxon>
        <taxon>Phyllobacterium</taxon>
    </lineage>
</organism>
<protein>
    <submittedName>
        <fullName evidence="1">Exopolysaccharide production negative regulator</fullName>
    </submittedName>
</protein>
<dbReference type="PANTHER" id="PTHR11102:SF160">
    <property type="entry name" value="ERAD-ASSOCIATED E3 UBIQUITIN-PROTEIN LIGASE COMPONENT HRD3"/>
    <property type="match status" value="1"/>
</dbReference>
<dbReference type="SMART" id="SM00671">
    <property type="entry name" value="SEL1"/>
    <property type="match status" value="4"/>
</dbReference>
<evidence type="ECO:0000313" key="1">
    <source>
        <dbReference type="EMBL" id="PIO45738.1"/>
    </source>
</evidence>
<dbReference type="PANTHER" id="PTHR11102">
    <property type="entry name" value="SEL-1-LIKE PROTEIN"/>
    <property type="match status" value="1"/>
</dbReference>
<evidence type="ECO:0000313" key="2">
    <source>
        <dbReference type="Proteomes" id="UP000232163"/>
    </source>
</evidence>
<dbReference type="Pfam" id="PF08238">
    <property type="entry name" value="Sel1"/>
    <property type="match status" value="3"/>
</dbReference>
<name>A0A2N9W1X0_9HYPH</name>
<proteinExistence type="predicted"/>
<dbReference type="RefSeq" id="WP_099998819.1">
    <property type="nucleotide sequence ID" value="NZ_CP017940.1"/>
</dbReference>
<comment type="caution">
    <text evidence="1">The sequence shown here is derived from an EMBL/GenBank/DDBJ whole genome shotgun (WGS) entry which is preliminary data.</text>
</comment>
<dbReference type="InterPro" id="IPR006597">
    <property type="entry name" value="Sel1-like"/>
</dbReference>
<accession>A0A2N9W1X0</accession>
<keyword evidence="2" id="KW-1185">Reference proteome</keyword>
<reference evidence="1 2" key="1">
    <citation type="journal article" date="2017" name="Int J Environ Stud">
        <title>Does the Miocene-Pliocene relict legume Oxytropis triphylla form nitrogen-fixing nodules with a combination of bacterial strains?</title>
        <authorList>
            <person name="Safronova V."/>
            <person name="Belimov A."/>
            <person name="Sazanova A."/>
            <person name="Kuznetsova I."/>
            <person name="Popova J."/>
            <person name="Andronov E."/>
            <person name="Verkhozina A."/>
            <person name="Tikhonovich I."/>
        </authorList>
    </citation>
    <scope>NUCLEOTIDE SEQUENCE [LARGE SCALE GENOMIC DNA]</scope>
    <source>
        <strain evidence="1 2">Tri-38</strain>
    </source>
</reference>
<dbReference type="InterPro" id="IPR011990">
    <property type="entry name" value="TPR-like_helical_dom_sf"/>
</dbReference>